<keyword evidence="2" id="KW-1185">Reference proteome</keyword>
<dbReference type="InterPro" id="IPR027417">
    <property type="entry name" value="P-loop_NTPase"/>
</dbReference>
<evidence type="ECO:0000313" key="1">
    <source>
        <dbReference type="EMBL" id="MFC4134560.1"/>
    </source>
</evidence>
<organism evidence="1 2">
    <name type="scientific">Hamadaea flava</name>
    <dbReference type="NCBI Taxonomy" id="1742688"/>
    <lineage>
        <taxon>Bacteria</taxon>
        <taxon>Bacillati</taxon>
        <taxon>Actinomycetota</taxon>
        <taxon>Actinomycetes</taxon>
        <taxon>Micromonosporales</taxon>
        <taxon>Micromonosporaceae</taxon>
        <taxon>Hamadaea</taxon>
    </lineage>
</organism>
<dbReference type="SUPFAM" id="SSF52540">
    <property type="entry name" value="P-loop containing nucleoside triphosphate hydrolases"/>
    <property type="match status" value="1"/>
</dbReference>
<gene>
    <name evidence="1" type="ORF">ACFOZ4_28455</name>
</gene>
<protein>
    <submittedName>
        <fullName evidence="1">Chloramphenicol phosphotransferase CPT family protein</fullName>
    </submittedName>
</protein>
<proteinExistence type="predicted"/>
<dbReference type="InterPro" id="IPR012853">
    <property type="entry name" value="CPT"/>
</dbReference>
<accession>A0ABV8LUX1</accession>
<sequence length="184" mass="20694">MERPRTGQIILLNGTSSAGKTSIARELLPLLDRPYYFMPVDALNSMRHQRPMSADELEATLQRLAAGYHRAAAGMAEGGNDVVLDHVLRKPSWLRECVELFPADVVFVKVYCPLPELQRREAARGDRAIGKAESHYPLVHRDAVYDVEVDTSELSPRDCAERIKSFVDAPSDERAFARLRRAYA</sequence>
<dbReference type="RefSeq" id="WP_253761291.1">
    <property type="nucleotide sequence ID" value="NZ_JAMZDZ010000001.1"/>
</dbReference>
<dbReference type="Proteomes" id="UP001595816">
    <property type="component" value="Unassembled WGS sequence"/>
</dbReference>
<reference evidence="2" key="1">
    <citation type="journal article" date="2019" name="Int. J. Syst. Evol. Microbiol.">
        <title>The Global Catalogue of Microorganisms (GCM) 10K type strain sequencing project: providing services to taxonomists for standard genome sequencing and annotation.</title>
        <authorList>
            <consortium name="The Broad Institute Genomics Platform"/>
            <consortium name="The Broad Institute Genome Sequencing Center for Infectious Disease"/>
            <person name="Wu L."/>
            <person name="Ma J."/>
        </authorList>
    </citation>
    <scope>NUCLEOTIDE SEQUENCE [LARGE SCALE GENOMIC DNA]</scope>
    <source>
        <strain evidence="2">CGMCC 4.7289</strain>
    </source>
</reference>
<dbReference type="PIRSF" id="PIRSF007531">
    <property type="entry name" value="CPT"/>
    <property type="match status" value="1"/>
</dbReference>
<dbReference type="EMBL" id="JBHSAY010000015">
    <property type="protein sequence ID" value="MFC4134560.1"/>
    <property type="molecule type" value="Genomic_DNA"/>
</dbReference>
<name>A0ABV8LUX1_9ACTN</name>
<dbReference type="Gene3D" id="3.40.50.300">
    <property type="entry name" value="P-loop containing nucleotide triphosphate hydrolases"/>
    <property type="match status" value="1"/>
</dbReference>
<evidence type="ECO:0000313" key="2">
    <source>
        <dbReference type="Proteomes" id="UP001595816"/>
    </source>
</evidence>
<comment type="caution">
    <text evidence="1">The sequence shown here is derived from an EMBL/GenBank/DDBJ whole genome shotgun (WGS) entry which is preliminary data.</text>
</comment>
<dbReference type="Pfam" id="PF07931">
    <property type="entry name" value="CPT"/>
    <property type="match status" value="1"/>
</dbReference>